<dbReference type="CDD" id="cd00085">
    <property type="entry name" value="HNHc"/>
    <property type="match status" value="1"/>
</dbReference>
<dbReference type="EMBL" id="PJAF01000002">
    <property type="protein sequence ID" value="PKF69496.1"/>
    <property type="molecule type" value="Genomic_DNA"/>
</dbReference>
<accession>A0A2N0X9V8</accession>
<dbReference type="GO" id="GO:0008270">
    <property type="term" value="F:zinc ion binding"/>
    <property type="evidence" value="ECO:0007669"/>
    <property type="project" value="InterPro"/>
</dbReference>
<sequence>MTISFADAALDDAPAERLVPERPCYLCACGEDAVARRRVRMNREELAFWESQIPDSEEAEFGQIVEALAPRMGRSPAHVRNRIYGAFALRKLPRLYAKAAGEGLLDMDRVVGIALSLRGVPEKYWVAIDAHLAEYLTPSIPMQALPTRRALVRRLRSFVETILPGFYEPEPRNFHMRLPADRAHAVREALRTIARHRRCTLAEALFHLATDAGDFRVVLHLLGDRRPVHMVGAGELTQAQGRFWARRINQRSDLNWNEVPRHDPSEALAAAVRLRDGGCRYPGCSSTRTELHHVIEYEVGGPTSLTNLASLCRRHHNMLTFDEARMFMTHSGVCRWTFRDGTTVSTLPEGPLARPQFARWSYTWGDYLRRRYHAMRSSVEESPVSGSSSPETAGASSLACFLPSSTPH</sequence>
<proteinExistence type="predicted"/>
<dbReference type="Pfam" id="PF01844">
    <property type="entry name" value="HNH"/>
    <property type="match status" value="1"/>
</dbReference>
<evidence type="ECO:0000313" key="4">
    <source>
        <dbReference type="Proteomes" id="UP000233249"/>
    </source>
</evidence>
<evidence type="ECO:0000256" key="1">
    <source>
        <dbReference type="SAM" id="MobiDB-lite"/>
    </source>
</evidence>
<organism evidence="3 4">
    <name type="scientific">Corynebacterium mastitidis</name>
    <dbReference type="NCBI Taxonomy" id="161890"/>
    <lineage>
        <taxon>Bacteria</taxon>
        <taxon>Bacillati</taxon>
        <taxon>Actinomycetota</taxon>
        <taxon>Actinomycetes</taxon>
        <taxon>Mycobacteriales</taxon>
        <taxon>Corynebacteriaceae</taxon>
        <taxon>Corynebacterium</taxon>
    </lineage>
</organism>
<reference evidence="3 4" key="1">
    <citation type="submission" date="2017-12" db="EMBL/GenBank/DDBJ databases">
        <title>Corynebacterium mastitidis 16-1433 Genome.</title>
        <authorList>
            <person name="Gulvik C.A."/>
        </authorList>
    </citation>
    <scope>NUCLEOTIDE SEQUENCE [LARGE SCALE GENOMIC DNA]</scope>
    <source>
        <strain evidence="3 4">16-1433</strain>
    </source>
</reference>
<evidence type="ECO:0000313" key="3">
    <source>
        <dbReference type="EMBL" id="PKF69496.1"/>
    </source>
</evidence>
<feature type="region of interest" description="Disordered" evidence="1">
    <location>
        <begin position="380"/>
        <end position="408"/>
    </location>
</feature>
<name>A0A2N0X9V8_9CORY</name>
<dbReference type="Proteomes" id="UP000233249">
    <property type="component" value="Unassembled WGS sequence"/>
</dbReference>
<dbReference type="InterPro" id="IPR002711">
    <property type="entry name" value="HNH"/>
</dbReference>
<dbReference type="SMART" id="SM00507">
    <property type="entry name" value="HNHc"/>
    <property type="match status" value="1"/>
</dbReference>
<gene>
    <name evidence="3" type="ORF">CXB45_01155</name>
</gene>
<dbReference type="AlphaFoldDB" id="A0A2N0X9V8"/>
<protein>
    <recommendedName>
        <fullName evidence="2">HNH nuclease domain-containing protein</fullName>
    </recommendedName>
</protein>
<dbReference type="STRING" id="1121365.GCA_000375365_01911"/>
<dbReference type="Gene3D" id="1.10.30.50">
    <property type="match status" value="1"/>
</dbReference>
<dbReference type="GO" id="GO:0004519">
    <property type="term" value="F:endonuclease activity"/>
    <property type="evidence" value="ECO:0007669"/>
    <property type="project" value="InterPro"/>
</dbReference>
<feature type="compositionally biased region" description="Low complexity" evidence="1">
    <location>
        <begin position="380"/>
        <end position="391"/>
    </location>
</feature>
<dbReference type="OrthoDB" id="4413566at2"/>
<evidence type="ECO:0000259" key="2">
    <source>
        <dbReference type="SMART" id="SM00507"/>
    </source>
</evidence>
<feature type="domain" description="HNH nuclease" evidence="2">
    <location>
        <begin position="267"/>
        <end position="317"/>
    </location>
</feature>
<comment type="caution">
    <text evidence="3">The sequence shown here is derived from an EMBL/GenBank/DDBJ whole genome shotgun (WGS) entry which is preliminary data.</text>
</comment>
<dbReference type="InterPro" id="IPR003615">
    <property type="entry name" value="HNH_nuc"/>
</dbReference>
<dbReference type="GO" id="GO:0003676">
    <property type="term" value="F:nucleic acid binding"/>
    <property type="evidence" value="ECO:0007669"/>
    <property type="project" value="InterPro"/>
</dbReference>